<feature type="domain" description="Helicase C-terminal" evidence="2">
    <location>
        <begin position="216"/>
        <end position="389"/>
    </location>
</feature>
<accession>A0ABQ0JJG9</accession>
<dbReference type="PANTHER" id="PTHR47957:SF3">
    <property type="entry name" value="ATP-DEPENDENT HELICASE HRQ1"/>
    <property type="match status" value="1"/>
</dbReference>
<sequence>MLCPQCNSKMEWKDQDRLKGIEKISCVSCTCEIDSDEIGLTRSSQLESPPDILFTTTEMLNQRLGDSEFNKLFGVGEFHTIPLVLLDEVHTYEGATGAQTSYLFKRWMKRSDNRPHFVGLSATLSDPVGFFSDLTGVPSNSVELVQALDREMEDEGAEYLLALRGDAVSQSTLLSTTIQSTMLTHRMLDSQSGRGKNISKGVYGSKSFVFTDDLDVINRLYDQLLDAEGWQRTYQGLYSDPKRPSLAFLRSPHHQDHGGLQPTLSNLGQDWSCVERIGHDFTKTGKANISRTSSQDSGVENKSDIVVATASLEVGFNDPTVGAVIQHKAPRNVASYLQRKGRAGRKRTMRPWMITVLSDYGRDRVAFQQYEQLINPTVKMFRLPVENSHIQKMQASLATLEWIGMNLGNINLWQLLVRPKNTRYHHKLSRVKKFVEKLASDSDTRNALQNYLQDALDLDEQSITNVMWQSPRSIVLEFLPNLLHKLTTNWNVNGVEWAGLSPKPAQPMPEFIPANLFSELFLPALDIAVERGPKSNPEYEWESMNFLQGVKEYAPGRVSKRFSLKHSSEVDWLVPDDFDPTPGQKGEVDFEIEQAFKTFREEVTVLESESGLPRKIYQPYHIYTKRFTSNKLSETSNAMLNWKSEFFVKDSKQLLQIPTTSEWHKKLQSICFYTHEDMNSIELIRYNTGADAEFKFRQKGKEGANITFNWSELGQPVGIGTRLWVDGMRCQFSFNDQVLRQMACFGRNEQALRNVLRRRSLYIFTFL</sequence>
<dbReference type="InterPro" id="IPR014001">
    <property type="entry name" value="Helicase_ATP-bd"/>
</dbReference>
<protein>
    <submittedName>
        <fullName evidence="3">Lhr-like helicases</fullName>
    </submittedName>
</protein>
<proteinExistence type="predicted"/>
<evidence type="ECO:0000313" key="4">
    <source>
        <dbReference type="Proteomes" id="UP000029223"/>
    </source>
</evidence>
<reference evidence="4" key="2">
    <citation type="submission" date="2014-09" db="EMBL/GenBank/DDBJ databases">
        <authorList>
            <consortium name="NBRP consortium"/>
            <person name="Sawabe T."/>
            <person name="Meirelles P."/>
            <person name="Nakanishi M."/>
            <person name="Sayaka M."/>
            <person name="Hattori M."/>
            <person name="Ohkuma M."/>
        </authorList>
    </citation>
    <scope>NUCLEOTIDE SEQUENCE [LARGE SCALE GENOMIC DNA]</scope>
    <source>
        <strain evidence="4">JCM 19239</strain>
    </source>
</reference>
<dbReference type="Proteomes" id="UP000029223">
    <property type="component" value="Unassembled WGS sequence"/>
</dbReference>
<organism evidence="3 4">
    <name type="scientific">Vibrio variabilis</name>
    <dbReference type="NCBI Taxonomy" id="990271"/>
    <lineage>
        <taxon>Bacteria</taxon>
        <taxon>Pseudomonadati</taxon>
        <taxon>Pseudomonadota</taxon>
        <taxon>Gammaproteobacteria</taxon>
        <taxon>Vibrionales</taxon>
        <taxon>Vibrionaceae</taxon>
        <taxon>Vibrio</taxon>
    </lineage>
</organism>
<dbReference type="InterPro" id="IPR001650">
    <property type="entry name" value="Helicase_C-like"/>
</dbReference>
<dbReference type="NCBIfam" id="NF041067">
    <property type="entry name" value="DpdJ"/>
    <property type="match status" value="1"/>
</dbReference>
<gene>
    <name evidence="3" type="ORF">JCM19239_2144</name>
</gene>
<dbReference type="PROSITE" id="PS51194">
    <property type="entry name" value="HELICASE_CTER"/>
    <property type="match status" value="1"/>
</dbReference>
<dbReference type="Gene3D" id="3.40.50.300">
    <property type="entry name" value="P-loop containing nucleotide triphosphate hydrolases"/>
    <property type="match status" value="2"/>
</dbReference>
<name>A0ABQ0JJG9_9VIBR</name>
<feature type="domain" description="Helicase ATP-binding" evidence="1">
    <location>
        <begin position="1"/>
        <end position="128"/>
    </location>
</feature>
<dbReference type="PROSITE" id="PS51192">
    <property type="entry name" value="HELICASE_ATP_BIND_1"/>
    <property type="match status" value="1"/>
</dbReference>
<keyword evidence="4" id="KW-1185">Reference proteome</keyword>
<dbReference type="PANTHER" id="PTHR47957">
    <property type="entry name" value="ATP-DEPENDENT HELICASE HRQ1"/>
    <property type="match status" value="1"/>
</dbReference>
<dbReference type="InterPro" id="IPR027417">
    <property type="entry name" value="P-loop_NTPase"/>
</dbReference>
<reference evidence="4" key="1">
    <citation type="submission" date="2014-09" db="EMBL/GenBank/DDBJ databases">
        <title>Vibrio variabilis JCM 19239. (C206) whole genome shotgun sequence.</title>
        <authorList>
            <person name="Sawabe T."/>
            <person name="Meirelles P."/>
            <person name="Nakanishi M."/>
            <person name="Sayaka M."/>
            <person name="Hattori M."/>
            <person name="Ohkuma M."/>
        </authorList>
    </citation>
    <scope>NUCLEOTIDE SEQUENCE [LARGE SCALE GENOMIC DNA]</scope>
    <source>
        <strain evidence="4">JCM 19239</strain>
    </source>
</reference>
<dbReference type="SUPFAM" id="SSF52540">
    <property type="entry name" value="P-loop containing nucleoside triphosphate hydrolases"/>
    <property type="match status" value="1"/>
</dbReference>
<dbReference type="Pfam" id="PF00271">
    <property type="entry name" value="Helicase_C"/>
    <property type="match status" value="1"/>
</dbReference>
<evidence type="ECO:0000259" key="1">
    <source>
        <dbReference type="PROSITE" id="PS51192"/>
    </source>
</evidence>
<evidence type="ECO:0000313" key="3">
    <source>
        <dbReference type="EMBL" id="GAL28903.1"/>
    </source>
</evidence>
<dbReference type="SMART" id="SM00490">
    <property type="entry name" value="HELICc"/>
    <property type="match status" value="1"/>
</dbReference>
<comment type="caution">
    <text evidence="3">The sequence shown here is derived from an EMBL/GenBank/DDBJ whole genome shotgun (WGS) entry which is preliminary data.</text>
</comment>
<evidence type="ECO:0000259" key="2">
    <source>
        <dbReference type="PROSITE" id="PS51194"/>
    </source>
</evidence>
<dbReference type="EMBL" id="BBMS01000052">
    <property type="protein sequence ID" value="GAL28903.1"/>
    <property type="molecule type" value="Genomic_DNA"/>
</dbReference>